<evidence type="ECO:0000256" key="1">
    <source>
        <dbReference type="ARBA" id="ARBA00004651"/>
    </source>
</evidence>
<dbReference type="Gene3D" id="1.20.1250.20">
    <property type="entry name" value="MFS general substrate transporter like domains"/>
    <property type="match status" value="1"/>
</dbReference>
<dbReference type="InterPro" id="IPR036259">
    <property type="entry name" value="MFS_trans_sf"/>
</dbReference>
<evidence type="ECO:0000256" key="6">
    <source>
        <dbReference type="ARBA" id="ARBA00023136"/>
    </source>
</evidence>
<reference evidence="9 10" key="1">
    <citation type="submission" date="2020-02" db="EMBL/GenBank/DDBJ databases">
        <title>Full genome sequence of Nocardioides sp. R-3366.</title>
        <authorList>
            <person name="Im W.-T."/>
        </authorList>
    </citation>
    <scope>NUCLEOTIDE SEQUENCE [LARGE SCALE GENOMIC DNA]</scope>
    <source>
        <strain evidence="9 10">R-3366</strain>
    </source>
</reference>
<feature type="transmembrane region" description="Helical" evidence="8">
    <location>
        <begin position="157"/>
        <end position="180"/>
    </location>
</feature>
<feature type="transmembrane region" description="Helical" evidence="8">
    <location>
        <begin position="7"/>
        <end position="30"/>
    </location>
</feature>
<protein>
    <submittedName>
        <fullName evidence="9">MFS transporter</fullName>
    </submittedName>
</protein>
<feature type="compositionally biased region" description="Low complexity" evidence="7">
    <location>
        <begin position="384"/>
        <end position="394"/>
    </location>
</feature>
<dbReference type="KEGG" id="nano:G5V58_19370"/>
<feature type="transmembrane region" description="Helical" evidence="8">
    <location>
        <begin position="318"/>
        <end position="341"/>
    </location>
</feature>
<keyword evidence="3" id="KW-1003">Cell membrane</keyword>
<gene>
    <name evidence="9" type="ORF">G5V58_19370</name>
</gene>
<dbReference type="PANTHER" id="PTHR23513">
    <property type="entry name" value="INTEGRAL MEMBRANE EFFLUX PROTEIN-RELATED"/>
    <property type="match status" value="1"/>
</dbReference>
<feature type="transmembrane region" description="Helical" evidence="8">
    <location>
        <begin position="348"/>
        <end position="365"/>
    </location>
</feature>
<dbReference type="Pfam" id="PF05977">
    <property type="entry name" value="MFS_3"/>
    <property type="match status" value="1"/>
</dbReference>
<accession>A0A6G6WH39</accession>
<keyword evidence="4 8" id="KW-0812">Transmembrane</keyword>
<evidence type="ECO:0000313" key="9">
    <source>
        <dbReference type="EMBL" id="QIG44651.1"/>
    </source>
</evidence>
<organism evidence="9 10">
    <name type="scientific">Nocardioides anomalus</name>
    <dbReference type="NCBI Taxonomy" id="2712223"/>
    <lineage>
        <taxon>Bacteria</taxon>
        <taxon>Bacillati</taxon>
        <taxon>Actinomycetota</taxon>
        <taxon>Actinomycetes</taxon>
        <taxon>Propionibacteriales</taxon>
        <taxon>Nocardioidaceae</taxon>
        <taxon>Nocardioides</taxon>
    </lineage>
</organism>
<feature type="transmembrane region" description="Helical" evidence="8">
    <location>
        <begin position="67"/>
        <end position="88"/>
    </location>
</feature>
<evidence type="ECO:0000256" key="8">
    <source>
        <dbReference type="SAM" id="Phobius"/>
    </source>
</evidence>
<keyword evidence="10" id="KW-1185">Reference proteome</keyword>
<dbReference type="AlphaFoldDB" id="A0A6G6WH39"/>
<dbReference type="InterPro" id="IPR010290">
    <property type="entry name" value="TM_effector"/>
</dbReference>
<evidence type="ECO:0000313" key="10">
    <source>
        <dbReference type="Proteomes" id="UP000502996"/>
    </source>
</evidence>
<keyword evidence="5 8" id="KW-1133">Transmembrane helix</keyword>
<dbReference type="EMBL" id="CP049257">
    <property type="protein sequence ID" value="QIG44651.1"/>
    <property type="molecule type" value="Genomic_DNA"/>
</dbReference>
<dbReference type="RefSeq" id="WP_165236410.1">
    <property type="nucleotide sequence ID" value="NZ_CP049257.1"/>
</dbReference>
<feature type="transmembrane region" description="Helical" evidence="8">
    <location>
        <begin position="201"/>
        <end position="231"/>
    </location>
</feature>
<dbReference type="GO" id="GO:0005886">
    <property type="term" value="C:plasma membrane"/>
    <property type="evidence" value="ECO:0007669"/>
    <property type="project" value="UniProtKB-SubCell"/>
</dbReference>
<feature type="transmembrane region" description="Helical" evidence="8">
    <location>
        <begin position="267"/>
        <end position="298"/>
    </location>
</feature>
<feature type="transmembrane region" description="Helical" evidence="8">
    <location>
        <begin position="94"/>
        <end position="118"/>
    </location>
</feature>
<name>A0A6G6WH39_9ACTN</name>
<dbReference type="PANTHER" id="PTHR23513:SF18">
    <property type="entry name" value="INTEGRAL MEMBRANE PROTEIN"/>
    <property type="match status" value="1"/>
</dbReference>
<dbReference type="Proteomes" id="UP000502996">
    <property type="component" value="Chromosome"/>
</dbReference>
<evidence type="ECO:0000256" key="7">
    <source>
        <dbReference type="SAM" id="MobiDB-lite"/>
    </source>
</evidence>
<evidence type="ECO:0000256" key="3">
    <source>
        <dbReference type="ARBA" id="ARBA00022475"/>
    </source>
</evidence>
<feature type="transmembrane region" description="Helical" evidence="8">
    <location>
        <begin position="130"/>
        <end position="151"/>
    </location>
</feature>
<keyword evidence="6 8" id="KW-0472">Membrane</keyword>
<sequence length="394" mass="38743">MRGVRRLLAGYACASVAIGLPWPLLVVAVWDQGPLVAGLTGAARMAPYVLLSWAVGSIGDHVRRDRLVRVTLAGRVLFLGAAALALAAGHTTLAVVGAALAVAVGTPTYPAIAAALPAIGGPQRVRATELLVTIEVAAWVVGPALGGLLLAAPTRPWTLAAGVALAALGLVLSTGVTVPGPADRAPHAVAGMLRHVFGTPAARGALALAGLLNLVVTATGLALLPLCLGAWGTGQTGFGTATACLGLGALAAPLLSGGHAAVRGPLAMGAALVLVAVTPVHWVVLPVLALAGATGVLVESRATGALQDAVPDHHRAGALGLMDTVMVGACLIGSLVAPALVGLVGGRVVLLLAASAVALTALAALRSPYDARDDRPAARPDPRGAPAVGAARVG</sequence>
<feature type="transmembrane region" description="Helical" evidence="8">
    <location>
        <begin position="36"/>
        <end position="55"/>
    </location>
</feature>
<feature type="transmembrane region" description="Helical" evidence="8">
    <location>
        <begin position="237"/>
        <end position="255"/>
    </location>
</feature>
<feature type="compositionally biased region" description="Basic and acidic residues" evidence="7">
    <location>
        <begin position="371"/>
        <end position="382"/>
    </location>
</feature>
<keyword evidence="2" id="KW-0813">Transport</keyword>
<feature type="region of interest" description="Disordered" evidence="7">
    <location>
        <begin position="371"/>
        <end position="394"/>
    </location>
</feature>
<dbReference type="SUPFAM" id="SSF103473">
    <property type="entry name" value="MFS general substrate transporter"/>
    <property type="match status" value="1"/>
</dbReference>
<evidence type="ECO:0000256" key="2">
    <source>
        <dbReference type="ARBA" id="ARBA00022448"/>
    </source>
</evidence>
<evidence type="ECO:0000256" key="4">
    <source>
        <dbReference type="ARBA" id="ARBA00022692"/>
    </source>
</evidence>
<comment type="subcellular location">
    <subcellularLocation>
        <location evidence="1">Cell membrane</location>
        <topology evidence="1">Multi-pass membrane protein</topology>
    </subcellularLocation>
</comment>
<proteinExistence type="predicted"/>
<evidence type="ECO:0000256" key="5">
    <source>
        <dbReference type="ARBA" id="ARBA00022989"/>
    </source>
</evidence>